<dbReference type="Proteomes" id="UP000770661">
    <property type="component" value="Unassembled WGS sequence"/>
</dbReference>
<feature type="compositionally biased region" description="Acidic residues" evidence="1">
    <location>
        <begin position="454"/>
        <end position="466"/>
    </location>
</feature>
<comment type="caution">
    <text evidence="2">The sequence shown here is derived from an EMBL/GenBank/DDBJ whole genome shotgun (WGS) entry which is preliminary data.</text>
</comment>
<evidence type="ECO:0000313" key="3">
    <source>
        <dbReference type="Proteomes" id="UP000770661"/>
    </source>
</evidence>
<name>A0A8J4YFC9_CHIOP</name>
<evidence type="ECO:0000313" key="2">
    <source>
        <dbReference type="EMBL" id="KAG0720320.1"/>
    </source>
</evidence>
<keyword evidence="3" id="KW-1185">Reference proteome</keyword>
<feature type="region of interest" description="Disordered" evidence="1">
    <location>
        <begin position="420"/>
        <end position="502"/>
    </location>
</feature>
<dbReference type="OrthoDB" id="10051111at2759"/>
<protein>
    <submittedName>
        <fullName evidence="2">Uncharacterized protein</fullName>
    </submittedName>
</protein>
<dbReference type="EMBL" id="JACEEZ010013077">
    <property type="protein sequence ID" value="KAG0720320.1"/>
    <property type="molecule type" value="Genomic_DNA"/>
</dbReference>
<accession>A0A8J4YFC9</accession>
<proteinExistence type="predicted"/>
<feature type="region of interest" description="Disordered" evidence="1">
    <location>
        <begin position="1"/>
        <end position="26"/>
    </location>
</feature>
<evidence type="ECO:0000256" key="1">
    <source>
        <dbReference type="SAM" id="MobiDB-lite"/>
    </source>
</evidence>
<dbReference type="AlphaFoldDB" id="A0A8J4YFC9"/>
<organism evidence="2 3">
    <name type="scientific">Chionoecetes opilio</name>
    <name type="common">Atlantic snow crab</name>
    <name type="synonym">Cancer opilio</name>
    <dbReference type="NCBI Taxonomy" id="41210"/>
    <lineage>
        <taxon>Eukaryota</taxon>
        <taxon>Metazoa</taxon>
        <taxon>Ecdysozoa</taxon>
        <taxon>Arthropoda</taxon>
        <taxon>Crustacea</taxon>
        <taxon>Multicrustacea</taxon>
        <taxon>Malacostraca</taxon>
        <taxon>Eumalacostraca</taxon>
        <taxon>Eucarida</taxon>
        <taxon>Decapoda</taxon>
        <taxon>Pleocyemata</taxon>
        <taxon>Brachyura</taxon>
        <taxon>Eubrachyura</taxon>
        <taxon>Majoidea</taxon>
        <taxon>Majidae</taxon>
        <taxon>Chionoecetes</taxon>
    </lineage>
</organism>
<reference evidence="2" key="1">
    <citation type="submission" date="2020-07" db="EMBL/GenBank/DDBJ databases">
        <title>The High-quality genome of the commercially important snow crab, Chionoecetes opilio.</title>
        <authorList>
            <person name="Jeong J.-H."/>
            <person name="Ryu S."/>
        </authorList>
    </citation>
    <scope>NUCLEOTIDE SEQUENCE</scope>
    <source>
        <strain evidence="2">MADBK_172401_WGS</strain>
        <tissue evidence="2">Digestive gland</tissue>
    </source>
</reference>
<sequence>MEGHWEEMSCDSDTSPNFPLSAPRSQDETEAANMLMTLSNSSRSTTPAGCFSPLSISPRAIQSPITVGPKCNVFMPISQPGVALTSPTGRHWTTHDINRHPIPLLPQRHIIRPELLRPVTKLPTTLAHVAGGTSVIRASPSQGVPVGLTNPQDLATHQASESVIQERRFIHNAITRGITINNQLVATHQGHASRVLAPGLTVTSANSQSTVAILEKVLTSTVPNTAKAHSDSQPQDLSNRFHPVDSSGFSGDRSIVVGENMSSSGERNAGENSGEQEGLLLRANSAAVRDGMISIPEHASFSNGATKQDVHDDKNNVIHQVKSELTTLASPFTTNGGAVIITTQHRGHGTAAGPEHVVIHTQGAKEEITVEAKWDNQQQQQQGQQTYHWSQLVPFITAPSKSVIGQQQAKVEVDVKPAVNGDVTVNGKGHAGSTSDARVGEGGQSRRESCGQEVEGELSADDDEVFVSETDASTPAATDNKRTRSLGSFSGKEEPKSPRKVKYRVQRKRLFKNSYRKRRV</sequence>
<gene>
    <name evidence="2" type="ORF">GWK47_048741</name>
</gene>